<reference evidence="9 10" key="1">
    <citation type="submission" date="2022-09" db="EMBL/GenBank/DDBJ databases">
        <authorList>
            <person name="Han X.L."/>
            <person name="Wang Q."/>
            <person name="Lu T."/>
        </authorList>
    </citation>
    <scope>NUCLEOTIDE SEQUENCE [LARGE SCALE GENOMIC DNA]</scope>
    <source>
        <strain evidence="9 10">WQ 127069</strain>
    </source>
</reference>
<gene>
    <name evidence="9" type="ORF">OB236_31855</name>
</gene>
<feature type="transmembrane region" description="Helical" evidence="7">
    <location>
        <begin position="200"/>
        <end position="224"/>
    </location>
</feature>
<evidence type="ECO:0000259" key="8">
    <source>
        <dbReference type="PROSITE" id="PS50928"/>
    </source>
</evidence>
<evidence type="ECO:0000313" key="10">
    <source>
        <dbReference type="Proteomes" id="UP001652445"/>
    </source>
</evidence>
<evidence type="ECO:0000256" key="5">
    <source>
        <dbReference type="ARBA" id="ARBA00022989"/>
    </source>
</evidence>
<name>A0ABT2URQ0_9BACL</name>
<evidence type="ECO:0000256" key="6">
    <source>
        <dbReference type="ARBA" id="ARBA00023136"/>
    </source>
</evidence>
<dbReference type="PANTHER" id="PTHR43227:SF11">
    <property type="entry name" value="BLL4140 PROTEIN"/>
    <property type="match status" value="1"/>
</dbReference>
<dbReference type="PANTHER" id="PTHR43227">
    <property type="entry name" value="BLL4140 PROTEIN"/>
    <property type="match status" value="1"/>
</dbReference>
<dbReference type="CDD" id="cd06261">
    <property type="entry name" value="TM_PBP2"/>
    <property type="match status" value="1"/>
</dbReference>
<keyword evidence="2 7" id="KW-0813">Transport</keyword>
<proteinExistence type="inferred from homology"/>
<dbReference type="SUPFAM" id="SSF161098">
    <property type="entry name" value="MetI-like"/>
    <property type="match status" value="1"/>
</dbReference>
<accession>A0ABT2URQ0</accession>
<feature type="transmembrane region" description="Helical" evidence="7">
    <location>
        <begin position="266"/>
        <end position="290"/>
    </location>
</feature>
<keyword evidence="3" id="KW-1003">Cell membrane</keyword>
<dbReference type="InterPro" id="IPR035906">
    <property type="entry name" value="MetI-like_sf"/>
</dbReference>
<dbReference type="RefSeq" id="WP_262687571.1">
    <property type="nucleotide sequence ID" value="NZ_JAOQIO010000107.1"/>
</dbReference>
<dbReference type="InterPro" id="IPR050809">
    <property type="entry name" value="UgpAE/MalFG_permease"/>
</dbReference>
<comment type="similarity">
    <text evidence="7">Belongs to the binding-protein-dependent transport system permease family.</text>
</comment>
<evidence type="ECO:0000256" key="1">
    <source>
        <dbReference type="ARBA" id="ARBA00004651"/>
    </source>
</evidence>
<evidence type="ECO:0000256" key="7">
    <source>
        <dbReference type="RuleBase" id="RU363032"/>
    </source>
</evidence>
<feature type="transmembrane region" description="Helical" evidence="7">
    <location>
        <begin position="12"/>
        <end position="33"/>
    </location>
</feature>
<feature type="transmembrane region" description="Helical" evidence="7">
    <location>
        <begin position="71"/>
        <end position="92"/>
    </location>
</feature>
<dbReference type="InterPro" id="IPR000515">
    <property type="entry name" value="MetI-like"/>
</dbReference>
<evidence type="ECO:0000256" key="2">
    <source>
        <dbReference type="ARBA" id="ARBA00022448"/>
    </source>
</evidence>
<dbReference type="Gene3D" id="1.10.3720.10">
    <property type="entry name" value="MetI-like"/>
    <property type="match status" value="1"/>
</dbReference>
<protein>
    <submittedName>
        <fullName evidence="9">Sugar ABC transporter permease</fullName>
    </submittedName>
</protein>
<keyword evidence="4 7" id="KW-0812">Transmembrane</keyword>
<dbReference type="Proteomes" id="UP001652445">
    <property type="component" value="Unassembled WGS sequence"/>
</dbReference>
<dbReference type="EMBL" id="JAOQIO010000107">
    <property type="protein sequence ID" value="MCU6796731.1"/>
    <property type="molecule type" value="Genomic_DNA"/>
</dbReference>
<feature type="transmembrane region" description="Helical" evidence="7">
    <location>
        <begin position="104"/>
        <end position="125"/>
    </location>
</feature>
<comment type="caution">
    <text evidence="9">The sequence shown here is derived from an EMBL/GenBank/DDBJ whole genome shotgun (WGS) entry which is preliminary data.</text>
</comment>
<feature type="domain" description="ABC transmembrane type-1" evidence="8">
    <location>
        <begin position="67"/>
        <end position="287"/>
    </location>
</feature>
<dbReference type="Pfam" id="PF00528">
    <property type="entry name" value="BPD_transp_1"/>
    <property type="match status" value="1"/>
</dbReference>
<keyword evidence="10" id="KW-1185">Reference proteome</keyword>
<keyword evidence="6 7" id="KW-0472">Membrane</keyword>
<comment type="subcellular location">
    <subcellularLocation>
        <location evidence="1 7">Cell membrane</location>
        <topology evidence="1 7">Multi-pass membrane protein</topology>
    </subcellularLocation>
</comment>
<evidence type="ECO:0000313" key="9">
    <source>
        <dbReference type="EMBL" id="MCU6796731.1"/>
    </source>
</evidence>
<dbReference type="PROSITE" id="PS50928">
    <property type="entry name" value="ABC_TM1"/>
    <property type="match status" value="1"/>
</dbReference>
<keyword evidence="5 7" id="KW-1133">Transmembrane helix</keyword>
<sequence length="297" mass="33477">MRKRVSLFNSYIFIFPSLFLTLALGIYPIVWALRYMFYDYQGFGIPRFIGLDNFSRLLRDQEFWHSVYNTFVYAGGKIILVLPISLLLAVILNRGLKGKGLFRAIYFMPTIISASVMSIVFFTIFNSYNGVLNQFLIKYGVISQSIDWLGPQYAMLTVIITAVWGGIGNYMLLFIAGLQGIPEDVYESASLDGANAAQKFWYITLPMLGTVLQMIIMLAIITALKGYESIMVLTEGGPFGKTEVMYLYVYKQFFPVSASTATVQQIGYGSAVGFTTALIVGFITIIYFYMSKRLNQD</sequence>
<feature type="transmembrane region" description="Helical" evidence="7">
    <location>
        <begin position="153"/>
        <end position="179"/>
    </location>
</feature>
<organism evidence="9 10">
    <name type="scientific">Paenibacillus baimaensis</name>
    <dbReference type="NCBI Taxonomy" id="2982185"/>
    <lineage>
        <taxon>Bacteria</taxon>
        <taxon>Bacillati</taxon>
        <taxon>Bacillota</taxon>
        <taxon>Bacilli</taxon>
        <taxon>Bacillales</taxon>
        <taxon>Paenibacillaceae</taxon>
        <taxon>Paenibacillus</taxon>
    </lineage>
</organism>
<evidence type="ECO:0000256" key="4">
    <source>
        <dbReference type="ARBA" id="ARBA00022692"/>
    </source>
</evidence>
<evidence type="ECO:0000256" key="3">
    <source>
        <dbReference type="ARBA" id="ARBA00022475"/>
    </source>
</evidence>